<dbReference type="Proteomes" id="UP001431209">
    <property type="component" value="Unassembled WGS sequence"/>
</dbReference>
<sequence length="244" mass="28987">MPSLFKNFVYDLMNQPAAEAKDKADEQKKTYHVQKAIFSNARLNYDAALKRSSELQNQITHYQSRIHTLTKEEDELFMRIRSEYRVVSQELQQQLGNVASAQYDLDNIREIHEEQRETYYSAEHRSNQAHKTLNKYFAVLNALVMISWYLYNRNGHKNYTTMLSEIQKLREDMSLSKEKNTNIETASVSDDNNLVFAKFDELIKSVEEFKQQKAKSEKHTDYYFYGFITISVQIFLMFLFKMFK</sequence>
<reference evidence="2 3" key="1">
    <citation type="submission" date="2024-03" db="EMBL/GenBank/DDBJ databases">
        <title>The Acrasis kona genome and developmental transcriptomes reveal deep origins of eukaryotic multicellular pathways.</title>
        <authorList>
            <person name="Sheikh S."/>
            <person name="Fu C.-J."/>
            <person name="Brown M.W."/>
            <person name="Baldauf S.L."/>
        </authorList>
    </citation>
    <scope>NUCLEOTIDE SEQUENCE [LARGE SCALE GENOMIC DNA]</scope>
    <source>
        <strain evidence="2 3">ATCC MYA-3509</strain>
    </source>
</reference>
<dbReference type="EMBL" id="JAOPGA020001587">
    <property type="protein sequence ID" value="KAL0489683.1"/>
    <property type="molecule type" value="Genomic_DNA"/>
</dbReference>
<keyword evidence="1" id="KW-0472">Membrane</keyword>
<feature type="transmembrane region" description="Helical" evidence="1">
    <location>
        <begin position="133"/>
        <end position="151"/>
    </location>
</feature>
<evidence type="ECO:0000256" key="1">
    <source>
        <dbReference type="SAM" id="Phobius"/>
    </source>
</evidence>
<protein>
    <submittedName>
        <fullName evidence="2">Laminin subunit beta-1</fullName>
    </submittedName>
</protein>
<proteinExistence type="predicted"/>
<keyword evidence="3" id="KW-1185">Reference proteome</keyword>
<evidence type="ECO:0000313" key="2">
    <source>
        <dbReference type="EMBL" id="KAL0489683.1"/>
    </source>
</evidence>
<name>A0AAW2ZL20_9EUKA</name>
<dbReference type="AlphaFoldDB" id="A0AAW2ZL20"/>
<evidence type="ECO:0000313" key="3">
    <source>
        <dbReference type="Proteomes" id="UP001431209"/>
    </source>
</evidence>
<organism evidence="2 3">
    <name type="scientific">Acrasis kona</name>
    <dbReference type="NCBI Taxonomy" id="1008807"/>
    <lineage>
        <taxon>Eukaryota</taxon>
        <taxon>Discoba</taxon>
        <taxon>Heterolobosea</taxon>
        <taxon>Tetramitia</taxon>
        <taxon>Eutetramitia</taxon>
        <taxon>Acrasidae</taxon>
        <taxon>Acrasis</taxon>
    </lineage>
</organism>
<keyword evidence="1" id="KW-1133">Transmembrane helix</keyword>
<gene>
    <name evidence="2" type="ORF">AKO1_009126</name>
</gene>
<keyword evidence="1" id="KW-0812">Transmembrane</keyword>
<feature type="transmembrane region" description="Helical" evidence="1">
    <location>
        <begin position="222"/>
        <end position="240"/>
    </location>
</feature>
<accession>A0AAW2ZL20</accession>
<comment type="caution">
    <text evidence="2">The sequence shown here is derived from an EMBL/GenBank/DDBJ whole genome shotgun (WGS) entry which is preliminary data.</text>
</comment>